<organism evidence="4 5">
    <name type="scientific">Novosphingobium endophyticum</name>
    <dbReference type="NCBI Taxonomy" id="1955250"/>
    <lineage>
        <taxon>Bacteria</taxon>
        <taxon>Pseudomonadati</taxon>
        <taxon>Pseudomonadota</taxon>
        <taxon>Alphaproteobacteria</taxon>
        <taxon>Sphingomonadales</taxon>
        <taxon>Sphingomonadaceae</taxon>
        <taxon>Novosphingobium</taxon>
    </lineage>
</organism>
<gene>
    <name evidence="4" type="ORF">GCM10011494_11890</name>
</gene>
<name>A0A916TRG5_9SPHN</name>
<evidence type="ECO:0000313" key="4">
    <source>
        <dbReference type="EMBL" id="GGB95062.1"/>
    </source>
</evidence>
<reference evidence="4" key="1">
    <citation type="journal article" date="2014" name="Int. J. Syst. Evol. Microbiol.">
        <title>Complete genome sequence of Corynebacterium casei LMG S-19264T (=DSM 44701T), isolated from a smear-ripened cheese.</title>
        <authorList>
            <consortium name="US DOE Joint Genome Institute (JGI-PGF)"/>
            <person name="Walter F."/>
            <person name="Albersmeier A."/>
            <person name="Kalinowski J."/>
            <person name="Ruckert C."/>
        </authorList>
    </citation>
    <scope>NUCLEOTIDE SEQUENCE</scope>
    <source>
        <strain evidence="4">CGMCC 1.15095</strain>
    </source>
</reference>
<reference evidence="4" key="2">
    <citation type="submission" date="2020-09" db="EMBL/GenBank/DDBJ databases">
        <authorList>
            <person name="Sun Q."/>
            <person name="Zhou Y."/>
        </authorList>
    </citation>
    <scope>NUCLEOTIDE SEQUENCE</scope>
    <source>
        <strain evidence="4">CGMCC 1.15095</strain>
    </source>
</reference>
<keyword evidence="2" id="KW-0732">Signal</keyword>
<evidence type="ECO:0000256" key="1">
    <source>
        <dbReference type="SAM" id="Phobius"/>
    </source>
</evidence>
<proteinExistence type="predicted"/>
<keyword evidence="5" id="KW-1185">Reference proteome</keyword>
<comment type="caution">
    <text evidence="4">The sequence shown here is derived from an EMBL/GenBank/DDBJ whole genome shotgun (WGS) entry which is preliminary data.</text>
</comment>
<dbReference type="RefSeq" id="WP_188769486.1">
    <property type="nucleotide sequence ID" value="NZ_BMHK01000006.1"/>
</dbReference>
<evidence type="ECO:0000259" key="3">
    <source>
        <dbReference type="Pfam" id="PF07589"/>
    </source>
</evidence>
<dbReference type="Pfam" id="PF07589">
    <property type="entry name" value="PEP-CTERM"/>
    <property type="match status" value="1"/>
</dbReference>
<dbReference type="NCBIfam" id="TIGR02595">
    <property type="entry name" value="PEP_CTERM"/>
    <property type="match status" value="1"/>
</dbReference>
<keyword evidence="1" id="KW-0472">Membrane</keyword>
<keyword evidence="1" id="KW-0812">Transmembrane</keyword>
<dbReference type="EMBL" id="BMHK01000006">
    <property type="protein sequence ID" value="GGB95062.1"/>
    <property type="molecule type" value="Genomic_DNA"/>
</dbReference>
<feature type="domain" description="Ice-binding protein C-terminal" evidence="3">
    <location>
        <begin position="29"/>
        <end position="48"/>
    </location>
</feature>
<accession>A0A916TRG5</accession>
<evidence type="ECO:0000313" key="5">
    <source>
        <dbReference type="Proteomes" id="UP000608154"/>
    </source>
</evidence>
<dbReference type="AlphaFoldDB" id="A0A916TRG5"/>
<feature type="transmembrane region" description="Helical" evidence="1">
    <location>
        <begin position="32"/>
        <end position="51"/>
    </location>
</feature>
<evidence type="ECO:0000256" key="2">
    <source>
        <dbReference type="SAM" id="SignalP"/>
    </source>
</evidence>
<feature type="chain" id="PRO_5037332636" description="Ice-binding protein C-terminal domain-containing protein" evidence="2">
    <location>
        <begin position="23"/>
        <end position="57"/>
    </location>
</feature>
<protein>
    <recommendedName>
        <fullName evidence="3">Ice-binding protein C-terminal domain-containing protein</fullName>
    </recommendedName>
</protein>
<dbReference type="InterPro" id="IPR013424">
    <property type="entry name" value="Ice-binding_C"/>
</dbReference>
<sequence length="57" mass="5895">MRSLRYLPSAVCAWLAPVPAFAAGAAVLPEPSSLALLGIGIAGVILGRHLSSRKPRD</sequence>
<keyword evidence="1" id="KW-1133">Transmembrane helix</keyword>
<feature type="signal peptide" evidence="2">
    <location>
        <begin position="1"/>
        <end position="22"/>
    </location>
</feature>
<dbReference type="Proteomes" id="UP000608154">
    <property type="component" value="Unassembled WGS sequence"/>
</dbReference>